<protein>
    <submittedName>
        <fullName evidence="1">Uncharacterized protein</fullName>
    </submittedName>
</protein>
<accession>A0A1M5G7X9</accession>
<evidence type="ECO:0000313" key="2">
    <source>
        <dbReference type="Proteomes" id="UP000184287"/>
    </source>
</evidence>
<keyword evidence="2" id="KW-1185">Reference proteome</keyword>
<reference evidence="2" key="1">
    <citation type="submission" date="2016-11" db="EMBL/GenBank/DDBJ databases">
        <authorList>
            <person name="Varghese N."/>
            <person name="Submissions S."/>
        </authorList>
    </citation>
    <scope>NUCLEOTIDE SEQUENCE [LARGE SCALE GENOMIC DNA]</scope>
    <source>
        <strain evidence="2">DSM 16990</strain>
    </source>
</reference>
<dbReference type="RefSeq" id="WP_262497430.1">
    <property type="nucleotide sequence ID" value="NZ_FQUQ01000004.1"/>
</dbReference>
<dbReference type="EMBL" id="FQUQ01000004">
    <property type="protein sequence ID" value="SHF99855.1"/>
    <property type="molecule type" value="Genomic_DNA"/>
</dbReference>
<proteinExistence type="predicted"/>
<organism evidence="1 2">
    <name type="scientific">Pedobacter caeni</name>
    <dbReference type="NCBI Taxonomy" id="288992"/>
    <lineage>
        <taxon>Bacteria</taxon>
        <taxon>Pseudomonadati</taxon>
        <taxon>Bacteroidota</taxon>
        <taxon>Sphingobacteriia</taxon>
        <taxon>Sphingobacteriales</taxon>
        <taxon>Sphingobacteriaceae</taxon>
        <taxon>Pedobacter</taxon>
    </lineage>
</organism>
<name>A0A1M5G7X9_9SPHI</name>
<evidence type="ECO:0000313" key="1">
    <source>
        <dbReference type="EMBL" id="SHF99855.1"/>
    </source>
</evidence>
<dbReference type="STRING" id="288992.SAMN04488522_104100"/>
<gene>
    <name evidence="1" type="ORF">SAMN04488522_104100</name>
</gene>
<dbReference type="Proteomes" id="UP000184287">
    <property type="component" value="Unassembled WGS sequence"/>
</dbReference>
<sequence length="40" mass="4628">MNLNPAQVSFISFEPKTKNYETIMILQIAQRLMIKIMIAS</sequence>
<dbReference type="AlphaFoldDB" id="A0A1M5G7X9"/>